<comment type="caution">
    <text evidence="1">The sequence shown here is derived from an EMBL/GenBank/DDBJ whole genome shotgun (WGS) entry which is preliminary data.</text>
</comment>
<dbReference type="Pfam" id="PF12059">
    <property type="entry name" value="DUF3540"/>
    <property type="match status" value="1"/>
</dbReference>
<sequence length="202" mass="22635">MNHAENTVPLPLDLPLQAEGEVLNLEPDAAVQVAIDGRRWYCLRAASCLLTPQIGDRVLLCRAGEQLWLLAVLVRAQPQQMAELHCEGQLTFSASQRLTLRSPQFALQAEHGDCQINQLNYHGDQVSAWVTLSRVFGKRCESLWESLSQISHHLLRRTTHTEQVRAGQLDIKTSQLTRLRAPTTLISSESLTRVDGKQIHMG</sequence>
<evidence type="ECO:0000313" key="2">
    <source>
        <dbReference type="Proteomes" id="UP000193558"/>
    </source>
</evidence>
<organism evidence="1 2">
    <name type="scientific">Pantoea rwandensis</name>
    <dbReference type="NCBI Taxonomy" id="1076550"/>
    <lineage>
        <taxon>Bacteria</taxon>
        <taxon>Pseudomonadati</taxon>
        <taxon>Pseudomonadota</taxon>
        <taxon>Gammaproteobacteria</taxon>
        <taxon>Enterobacterales</taxon>
        <taxon>Erwiniaceae</taxon>
        <taxon>Pantoea</taxon>
    </lineage>
</organism>
<name>A0A1X1CM78_9GAMM</name>
<proteinExistence type="predicted"/>
<accession>A0A1X1CM78</accession>
<reference evidence="1 2" key="1">
    <citation type="journal article" date="2017" name="Antonie Van Leeuwenhoek">
        <title>Phylogenomic resolution of the bacterial genus Pantoea and its relationship with Erwinia and Tatumella.</title>
        <authorList>
            <person name="Palmer M."/>
            <person name="Steenkamp E.T."/>
            <person name="Coetzee M.P."/>
            <person name="Chan W.Y."/>
            <person name="van Zyl E."/>
            <person name="De Maayer P."/>
            <person name="Coutinho T.A."/>
            <person name="Blom J."/>
            <person name="Smits T.H."/>
            <person name="Duffy B."/>
            <person name="Venter S.N."/>
        </authorList>
    </citation>
    <scope>NUCLEOTIDE SEQUENCE [LARGE SCALE GENOMIC DNA]</scope>
    <source>
        <strain evidence="1 2">LMG 26275</strain>
    </source>
</reference>
<evidence type="ECO:0008006" key="3">
    <source>
        <dbReference type="Google" id="ProtNLM"/>
    </source>
</evidence>
<gene>
    <name evidence="1" type="ORF">HA51_25155</name>
</gene>
<dbReference type="Proteomes" id="UP000193558">
    <property type="component" value="Unassembled WGS sequence"/>
</dbReference>
<protein>
    <recommendedName>
        <fullName evidence="3">DUF3540 domain-containing protein</fullName>
    </recommendedName>
</protein>
<evidence type="ECO:0000313" key="1">
    <source>
        <dbReference type="EMBL" id="ORM65549.1"/>
    </source>
</evidence>
<dbReference type="OrthoDB" id="6119047at2"/>
<dbReference type="InterPro" id="IPR021927">
    <property type="entry name" value="DUF3540"/>
</dbReference>
<dbReference type="RefSeq" id="WP_084938231.1">
    <property type="nucleotide sequence ID" value="NZ_MLFR01000045.1"/>
</dbReference>
<dbReference type="EMBL" id="MLFR01000045">
    <property type="protein sequence ID" value="ORM65549.1"/>
    <property type="molecule type" value="Genomic_DNA"/>
</dbReference>
<dbReference type="AlphaFoldDB" id="A0A1X1CM78"/>